<dbReference type="Proteomes" id="UP001165090">
    <property type="component" value="Unassembled WGS sequence"/>
</dbReference>
<feature type="region of interest" description="Disordered" evidence="3">
    <location>
        <begin position="496"/>
        <end position="583"/>
    </location>
</feature>
<evidence type="ECO:0008006" key="6">
    <source>
        <dbReference type="Google" id="ProtNLM"/>
    </source>
</evidence>
<gene>
    <name evidence="4" type="ORF">VaNZ11_013076</name>
</gene>
<proteinExistence type="predicted"/>
<keyword evidence="2" id="KW-0663">Pyridoxal phosphate</keyword>
<dbReference type="PANTHER" id="PTHR11808">
    <property type="entry name" value="TRANS-SULFURATION ENZYME FAMILY MEMBER"/>
    <property type="match status" value="1"/>
</dbReference>
<evidence type="ECO:0000313" key="4">
    <source>
        <dbReference type="EMBL" id="GLI68604.1"/>
    </source>
</evidence>
<evidence type="ECO:0000256" key="2">
    <source>
        <dbReference type="ARBA" id="ARBA00022898"/>
    </source>
</evidence>
<feature type="compositionally biased region" description="Low complexity" evidence="3">
    <location>
        <begin position="504"/>
        <end position="515"/>
    </location>
</feature>
<name>A0ABQ5SG20_9CHLO</name>
<comment type="caution">
    <text evidence="4">The sequence shown here is derived from an EMBL/GenBank/DDBJ whole genome shotgun (WGS) entry which is preliminary data.</text>
</comment>
<dbReference type="Gene3D" id="3.90.1150.10">
    <property type="entry name" value="Aspartate Aminotransferase, domain 1"/>
    <property type="match status" value="1"/>
</dbReference>
<dbReference type="InterPro" id="IPR015422">
    <property type="entry name" value="PyrdxlP-dep_Trfase_small"/>
</dbReference>
<comment type="cofactor">
    <cofactor evidence="1">
        <name>pyridoxal 5'-phosphate</name>
        <dbReference type="ChEBI" id="CHEBI:597326"/>
    </cofactor>
</comment>
<dbReference type="EMBL" id="BSDZ01000080">
    <property type="protein sequence ID" value="GLI68604.1"/>
    <property type="molecule type" value="Genomic_DNA"/>
</dbReference>
<reference evidence="4 5" key="1">
    <citation type="journal article" date="2023" name="IScience">
        <title>Expanded male sex-determining region conserved during the evolution of homothallism in the green alga Volvox.</title>
        <authorList>
            <person name="Yamamoto K."/>
            <person name="Matsuzaki R."/>
            <person name="Mahakham W."/>
            <person name="Heman W."/>
            <person name="Sekimoto H."/>
            <person name="Kawachi M."/>
            <person name="Minakuchi Y."/>
            <person name="Toyoda A."/>
            <person name="Nozaki H."/>
        </authorList>
    </citation>
    <scope>NUCLEOTIDE SEQUENCE [LARGE SCALE GENOMIC DNA]</scope>
    <source>
        <strain evidence="4 5">NIES-4468</strain>
    </source>
</reference>
<dbReference type="InterPro" id="IPR000277">
    <property type="entry name" value="Cys/Met-Metab_PyrdxlP-dep_enz"/>
</dbReference>
<sequence>MDSLHADPLDRLVTGKREFGEFGGVNASVEISTTFTVLEADTLPAIFNGEVGPEKGGCYVYGRAFNPTVRHLGRLLAALEGCEAAYPCSSGMAAISATLMALCNTGDHIVASNTIYGGSHALLKTFLPTKAGVTTTFVDITDLGAVRTALGQSPAGRTKVVYTEVVSNPTLRVADLRGLADLAHGAGAQLVVDNTFTPFVVTPRRFGADVVVHSLTKFVSGASDIIAGAICGSAAFIRSLMDFHAGPCMLLGPTMDPRVASELALRLPNLALRMQEHGRRAAAFATRLEGLGAAVTYPGLTSHPQHALMLAQANQGYGLGGLMGLDLGTPAHANAFMERLQNRHGFGFMAVSLGYFDTLMSLSAASTSSELSAKDLAESGIGGGYVRMSIGITGNLEERWKQLEEAYRFTTQLGPSATVPYRAVKVRCNPSGTVEQLLSWPSLGSFGGQGALEAAVAAAAAAEGAGDAAATAAASGDGKEETLEVTAAAVVLSDPAVDGDDSDLSSVPSPSLVPAAAPPLPPPQLATALKAPPSPFVRRQSPLSHIGGGGSSSALAPADEATSPKRDSGQVKRTNSGRSIRIRRTGSSEIHYVVLQLHSPTADQVAAERE</sequence>
<evidence type="ECO:0000256" key="3">
    <source>
        <dbReference type="SAM" id="MobiDB-lite"/>
    </source>
</evidence>
<dbReference type="SUPFAM" id="SSF53383">
    <property type="entry name" value="PLP-dependent transferases"/>
    <property type="match status" value="1"/>
</dbReference>
<evidence type="ECO:0000313" key="5">
    <source>
        <dbReference type="Proteomes" id="UP001165090"/>
    </source>
</evidence>
<dbReference type="InterPro" id="IPR015424">
    <property type="entry name" value="PyrdxlP-dep_Trfase"/>
</dbReference>
<dbReference type="Gene3D" id="3.40.640.10">
    <property type="entry name" value="Type I PLP-dependent aspartate aminotransferase-like (Major domain)"/>
    <property type="match status" value="1"/>
</dbReference>
<organism evidence="4 5">
    <name type="scientific">Volvox africanus</name>
    <dbReference type="NCBI Taxonomy" id="51714"/>
    <lineage>
        <taxon>Eukaryota</taxon>
        <taxon>Viridiplantae</taxon>
        <taxon>Chlorophyta</taxon>
        <taxon>core chlorophytes</taxon>
        <taxon>Chlorophyceae</taxon>
        <taxon>CS clade</taxon>
        <taxon>Chlamydomonadales</taxon>
        <taxon>Volvocaceae</taxon>
        <taxon>Volvox</taxon>
    </lineage>
</organism>
<keyword evidence="5" id="KW-1185">Reference proteome</keyword>
<dbReference type="InterPro" id="IPR015421">
    <property type="entry name" value="PyrdxlP-dep_Trfase_major"/>
</dbReference>
<dbReference type="Pfam" id="PF01053">
    <property type="entry name" value="Cys_Met_Meta_PP"/>
    <property type="match status" value="1"/>
</dbReference>
<evidence type="ECO:0000256" key="1">
    <source>
        <dbReference type="ARBA" id="ARBA00001933"/>
    </source>
</evidence>
<protein>
    <recommendedName>
        <fullName evidence="6">Cystathionine beta-lyase</fullName>
    </recommendedName>
</protein>
<accession>A0ABQ5SG20</accession>
<dbReference type="PANTHER" id="PTHR11808:SF80">
    <property type="entry name" value="CYSTATHIONINE GAMMA-LYASE"/>
    <property type="match status" value="1"/>
</dbReference>